<gene>
    <name evidence="2" type="ORF">EV643_107326</name>
</gene>
<dbReference type="EMBL" id="SNWQ01000007">
    <property type="protein sequence ID" value="TDO48696.1"/>
    <property type="molecule type" value="Genomic_DNA"/>
</dbReference>
<keyword evidence="3" id="KW-1185">Reference proteome</keyword>
<dbReference type="InterPro" id="IPR037401">
    <property type="entry name" value="SnoaL-like"/>
</dbReference>
<dbReference type="AlphaFoldDB" id="A0A4V3CA38"/>
<evidence type="ECO:0000313" key="3">
    <source>
        <dbReference type="Proteomes" id="UP000295388"/>
    </source>
</evidence>
<name>A0A4V3CA38_9ACTN</name>
<dbReference type="InterPro" id="IPR032710">
    <property type="entry name" value="NTF2-like_dom_sf"/>
</dbReference>
<reference evidence="2 3" key="1">
    <citation type="submission" date="2019-03" db="EMBL/GenBank/DDBJ databases">
        <title>Genomic Encyclopedia of Type Strains, Phase III (KMG-III): the genomes of soil and plant-associated and newly described type strains.</title>
        <authorList>
            <person name="Whitman W."/>
        </authorList>
    </citation>
    <scope>NUCLEOTIDE SEQUENCE [LARGE SCALE GENOMIC DNA]</scope>
    <source>
        <strain evidence="2 3">VKM Ac-2527</strain>
    </source>
</reference>
<organism evidence="2 3">
    <name type="scientific">Kribbella caucasensis</name>
    <dbReference type="NCBI Taxonomy" id="2512215"/>
    <lineage>
        <taxon>Bacteria</taxon>
        <taxon>Bacillati</taxon>
        <taxon>Actinomycetota</taxon>
        <taxon>Actinomycetes</taxon>
        <taxon>Propionibacteriales</taxon>
        <taxon>Kribbellaceae</taxon>
        <taxon>Kribbella</taxon>
    </lineage>
</organism>
<dbReference type="Proteomes" id="UP000295388">
    <property type="component" value="Unassembled WGS sequence"/>
</dbReference>
<dbReference type="RefSeq" id="WP_133801094.1">
    <property type="nucleotide sequence ID" value="NZ_SNWQ01000007.1"/>
</dbReference>
<sequence length="149" mass="16803">MIDSERLYYVYARAVDEGDLETLRSIVTKDVKVTRGSQPPLVGVEAFLDIYRAHNALNIPVCKHVVTNIQADRRDDVIQTHAYFQATMFEESGTRMIFGCYDDVHVEQDGELLIAHKVITVERILHLPASVGPQYTQVSSPEKPEKGES</sequence>
<protein>
    <submittedName>
        <fullName evidence="2">SnoaL-like protein</fullName>
    </submittedName>
</protein>
<evidence type="ECO:0000313" key="2">
    <source>
        <dbReference type="EMBL" id="TDO48696.1"/>
    </source>
</evidence>
<dbReference type="OrthoDB" id="4462258at2"/>
<accession>A0A4V3CA38</accession>
<dbReference type="Gene3D" id="3.10.450.50">
    <property type="match status" value="1"/>
</dbReference>
<feature type="domain" description="SnoaL-like" evidence="1">
    <location>
        <begin position="6"/>
        <end position="116"/>
    </location>
</feature>
<dbReference type="SUPFAM" id="SSF54427">
    <property type="entry name" value="NTF2-like"/>
    <property type="match status" value="1"/>
</dbReference>
<comment type="caution">
    <text evidence="2">The sequence shown here is derived from an EMBL/GenBank/DDBJ whole genome shotgun (WGS) entry which is preliminary data.</text>
</comment>
<dbReference type="Pfam" id="PF13577">
    <property type="entry name" value="SnoaL_4"/>
    <property type="match status" value="1"/>
</dbReference>
<proteinExistence type="predicted"/>
<evidence type="ECO:0000259" key="1">
    <source>
        <dbReference type="Pfam" id="PF13577"/>
    </source>
</evidence>